<evidence type="ECO:0000259" key="12">
    <source>
        <dbReference type="Pfam" id="PF00266"/>
    </source>
</evidence>
<dbReference type="Gene3D" id="3.90.1150.10">
    <property type="entry name" value="Aspartate Aminotransferase, domain 1"/>
    <property type="match status" value="1"/>
</dbReference>
<feature type="binding site" evidence="11">
    <location>
        <position position="101"/>
    </location>
    <ligand>
        <name>pyridoxal 5'-phosphate</name>
        <dbReference type="ChEBI" id="CHEBI:597326"/>
    </ligand>
</feature>
<evidence type="ECO:0000256" key="8">
    <source>
        <dbReference type="ARBA" id="ARBA00023299"/>
    </source>
</evidence>
<dbReference type="RefSeq" id="WP_231007521.1">
    <property type="nucleotide sequence ID" value="NZ_JAJNEC010000006.1"/>
</dbReference>
<dbReference type="InterPro" id="IPR015424">
    <property type="entry name" value="PyrdxlP-dep_Trfase"/>
</dbReference>
<proteinExistence type="inferred from homology"/>
<comment type="catalytic activity">
    <reaction evidence="10 11">
        <text>O-phospho-L-serine + 2-oxoglutarate = 3-phosphooxypyruvate + L-glutamate</text>
        <dbReference type="Rhea" id="RHEA:14329"/>
        <dbReference type="ChEBI" id="CHEBI:16810"/>
        <dbReference type="ChEBI" id="CHEBI:18110"/>
        <dbReference type="ChEBI" id="CHEBI:29985"/>
        <dbReference type="ChEBI" id="CHEBI:57524"/>
        <dbReference type="EC" id="2.6.1.52"/>
    </reaction>
</comment>
<evidence type="ECO:0000256" key="5">
    <source>
        <dbReference type="ARBA" id="ARBA00022679"/>
    </source>
</evidence>
<evidence type="ECO:0000256" key="1">
    <source>
        <dbReference type="ARBA" id="ARBA00005099"/>
    </source>
</evidence>
<feature type="binding site" evidence="11">
    <location>
        <position position="41"/>
    </location>
    <ligand>
        <name>L-glutamate</name>
        <dbReference type="ChEBI" id="CHEBI:29985"/>
    </ligand>
</feature>
<dbReference type="HAMAP" id="MF_00160">
    <property type="entry name" value="SerC_aminotrans_5"/>
    <property type="match status" value="1"/>
</dbReference>
<evidence type="ECO:0000256" key="7">
    <source>
        <dbReference type="ARBA" id="ARBA00023096"/>
    </source>
</evidence>
<dbReference type="Proteomes" id="UP001199816">
    <property type="component" value="Unassembled WGS sequence"/>
</dbReference>
<gene>
    <name evidence="11 13" type="primary">serC</name>
    <name evidence="13" type="ORF">LQ567_20120</name>
</gene>
<keyword evidence="7 11" id="KW-0664">Pyridoxine biosynthesis</keyword>
<organism evidence="13 14">
    <name type="scientific">Niabella pedocola</name>
    <dbReference type="NCBI Taxonomy" id="1752077"/>
    <lineage>
        <taxon>Bacteria</taxon>
        <taxon>Pseudomonadati</taxon>
        <taxon>Bacteroidota</taxon>
        <taxon>Chitinophagia</taxon>
        <taxon>Chitinophagales</taxon>
        <taxon>Chitinophagaceae</taxon>
        <taxon>Niabella</taxon>
    </lineage>
</organism>
<evidence type="ECO:0000313" key="13">
    <source>
        <dbReference type="EMBL" id="MCD2425103.1"/>
    </source>
</evidence>
<comment type="caution">
    <text evidence="11">Lacks conserved residue(s) required for the propagation of feature annotation.</text>
</comment>
<comment type="caution">
    <text evidence="13">The sequence shown here is derived from an EMBL/GenBank/DDBJ whole genome shotgun (WGS) entry which is preliminary data.</text>
</comment>
<evidence type="ECO:0000256" key="4">
    <source>
        <dbReference type="ARBA" id="ARBA00022605"/>
    </source>
</evidence>
<keyword evidence="5 11" id="KW-0808">Transferase</keyword>
<evidence type="ECO:0000313" key="14">
    <source>
        <dbReference type="Proteomes" id="UP001199816"/>
    </source>
</evidence>
<dbReference type="EMBL" id="JAJNEC010000006">
    <property type="protein sequence ID" value="MCD2425103.1"/>
    <property type="molecule type" value="Genomic_DNA"/>
</dbReference>
<dbReference type="Pfam" id="PF00266">
    <property type="entry name" value="Aminotran_5"/>
    <property type="match status" value="1"/>
</dbReference>
<feature type="binding site" evidence="11">
    <location>
        <begin position="233"/>
        <end position="234"/>
    </location>
    <ligand>
        <name>pyridoxal 5'-phosphate</name>
        <dbReference type="ChEBI" id="CHEBI:597326"/>
    </ligand>
</feature>
<dbReference type="GO" id="GO:0004648">
    <property type="term" value="F:O-phospho-L-serine:2-oxoglutarate aminotransferase activity"/>
    <property type="evidence" value="ECO:0007669"/>
    <property type="project" value="UniProtKB-EC"/>
</dbReference>
<name>A0ABS8PVK0_9BACT</name>
<dbReference type="InterPro" id="IPR022278">
    <property type="entry name" value="Pser_aminoTfrase"/>
</dbReference>
<dbReference type="PANTHER" id="PTHR43247:SF1">
    <property type="entry name" value="PHOSPHOSERINE AMINOTRANSFERASE"/>
    <property type="match status" value="1"/>
</dbReference>
<feature type="binding site" evidence="11">
    <location>
        <begin position="75"/>
        <end position="76"/>
    </location>
    <ligand>
        <name>pyridoxal 5'-phosphate</name>
        <dbReference type="ChEBI" id="CHEBI:597326"/>
    </ligand>
</feature>
<evidence type="ECO:0000256" key="10">
    <source>
        <dbReference type="ARBA" id="ARBA00049007"/>
    </source>
</evidence>
<evidence type="ECO:0000256" key="2">
    <source>
        <dbReference type="ARBA" id="ARBA00006904"/>
    </source>
</evidence>
<feature type="modified residue" description="N6-(pyridoxal phosphate)lysine" evidence="11">
    <location>
        <position position="192"/>
    </location>
</feature>
<comment type="pathway">
    <text evidence="1 11">Amino-acid biosynthesis; L-serine biosynthesis; L-serine from 3-phospho-D-glycerate: step 2/3.</text>
</comment>
<keyword evidence="11" id="KW-0963">Cytoplasm</keyword>
<dbReference type="Gene3D" id="3.40.640.10">
    <property type="entry name" value="Type I PLP-dependent aspartate aminotransferase-like (Major domain)"/>
    <property type="match status" value="1"/>
</dbReference>
<keyword evidence="3 11" id="KW-0032">Aminotransferase</keyword>
<feature type="binding site" evidence="11">
    <location>
        <position position="149"/>
    </location>
    <ligand>
        <name>pyridoxal 5'-phosphate</name>
        <dbReference type="ChEBI" id="CHEBI:597326"/>
    </ligand>
</feature>
<dbReference type="SUPFAM" id="SSF53383">
    <property type="entry name" value="PLP-dependent transferases"/>
    <property type="match status" value="1"/>
</dbReference>
<comment type="subunit">
    <text evidence="11">Homodimer.</text>
</comment>
<evidence type="ECO:0000256" key="6">
    <source>
        <dbReference type="ARBA" id="ARBA00022898"/>
    </source>
</evidence>
<comment type="catalytic activity">
    <reaction evidence="9 11">
        <text>4-(phosphooxy)-L-threonine + 2-oxoglutarate = (R)-3-hydroxy-2-oxo-4-phosphooxybutanoate + L-glutamate</text>
        <dbReference type="Rhea" id="RHEA:16573"/>
        <dbReference type="ChEBI" id="CHEBI:16810"/>
        <dbReference type="ChEBI" id="CHEBI:29985"/>
        <dbReference type="ChEBI" id="CHEBI:58452"/>
        <dbReference type="ChEBI" id="CHEBI:58538"/>
        <dbReference type="EC" id="2.6.1.52"/>
    </reaction>
</comment>
<reference evidence="13 14" key="1">
    <citation type="submission" date="2021-11" db="EMBL/GenBank/DDBJ databases">
        <title>Genomic of Niabella pedocola.</title>
        <authorList>
            <person name="Wu T."/>
        </authorList>
    </citation>
    <scope>NUCLEOTIDE SEQUENCE [LARGE SCALE GENOMIC DNA]</scope>
    <source>
        <strain evidence="13 14">JCM 31011</strain>
    </source>
</reference>
<dbReference type="InterPro" id="IPR015422">
    <property type="entry name" value="PyrdxlP-dep_Trfase_small"/>
</dbReference>
<keyword evidence="8 11" id="KW-0718">Serine biosynthesis</keyword>
<keyword evidence="6 11" id="KW-0663">Pyridoxal phosphate</keyword>
<dbReference type="PIRSF" id="PIRSF000525">
    <property type="entry name" value="SerC"/>
    <property type="match status" value="1"/>
</dbReference>
<comment type="similarity">
    <text evidence="2 11">Belongs to the class-V pyridoxal-phosphate-dependent aminotransferase family. SerC subfamily.</text>
</comment>
<comment type="cofactor">
    <cofactor evidence="11">
        <name>pyridoxal 5'-phosphate</name>
        <dbReference type="ChEBI" id="CHEBI:597326"/>
    </cofactor>
    <text evidence="11">Binds 1 pyridoxal phosphate per subunit.</text>
</comment>
<dbReference type="NCBIfam" id="NF003764">
    <property type="entry name" value="PRK05355.1"/>
    <property type="match status" value="1"/>
</dbReference>
<keyword evidence="4 11" id="KW-0028">Amino-acid biosynthesis</keyword>
<keyword evidence="14" id="KW-1185">Reference proteome</keyword>
<dbReference type="InterPro" id="IPR015421">
    <property type="entry name" value="PyrdxlP-dep_Trfase_major"/>
</dbReference>
<evidence type="ECO:0000256" key="3">
    <source>
        <dbReference type="ARBA" id="ARBA00022576"/>
    </source>
</evidence>
<comment type="pathway">
    <text evidence="11">Cofactor biosynthesis; pyridoxine 5'-phosphate biosynthesis; pyridoxine 5'-phosphate from D-erythrose 4-phosphate: step 3/5.</text>
</comment>
<comment type="function">
    <text evidence="11">Catalyzes the reversible conversion of 3-phosphohydroxypyruvate to phosphoserine and of 3-hydroxy-2-oxo-4-phosphonooxybutanoate to phosphohydroxythreonine.</text>
</comment>
<comment type="subcellular location">
    <subcellularLocation>
        <location evidence="11">Cytoplasm</location>
    </subcellularLocation>
</comment>
<dbReference type="EC" id="2.6.1.52" evidence="11"/>
<feature type="domain" description="Aminotransferase class V" evidence="12">
    <location>
        <begin position="5"/>
        <end position="343"/>
    </location>
</feature>
<feature type="binding site" evidence="11">
    <location>
        <position position="168"/>
    </location>
    <ligand>
        <name>pyridoxal 5'-phosphate</name>
        <dbReference type="ChEBI" id="CHEBI:597326"/>
    </ligand>
</feature>
<dbReference type="InterPro" id="IPR000192">
    <property type="entry name" value="Aminotrans_V_dom"/>
</dbReference>
<evidence type="ECO:0000256" key="11">
    <source>
        <dbReference type="HAMAP-Rule" id="MF_00160"/>
    </source>
</evidence>
<protein>
    <recommendedName>
        <fullName evidence="11">Phosphoserine aminotransferase</fullName>
        <ecNumber evidence="11">2.6.1.52</ecNumber>
    </recommendedName>
    <alternativeName>
        <fullName evidence="11">Phosphohydroxythreonine aminotransferase</fullName>
        <shortName evidence="11">PSAT</shortName>
    </alternativeName>
</protein>
<accession>A0ABS8PVK0</accession>
<feature type="binding site" evidence="11">
    <location>
        <position position="191"/>
    </location>
    <ligand>
        <name>pyridoxal 5'-phosphate</name>
        <dbReference type="ChEBI" id="CHEBI:597326"/>
    </ligand>
</feature>
<evidence type="ECO:0000256" key="9">
    <source>
        <dbReference type="ARBA" id="ARBA00047630"/>
    </source>
</evidence>
<sequence length="360" mass="39747">MKLHNFSGGPAILPDYVYHKAADAIKNYNGTGLSLLETSHRSSAFAGILMEAEALLRELLSIPQAYAVLFLAGGASQHFAQIPLNLLHKDTGAAYLDSGVWAANAINEARYYGRVHVVASGKAEAYRSIPTGFAIPEDSIYFHYTSNNTIYGTTLREVPQTSVPVICDMSSDILSAEIDVTKFGMIYASVQKNAGAAGVSIIVIRKDLLDNVNPDIPNIFNYATLATNRSLYNTPPVFAIYTTLLNLQWLQREGGISAIEKRNIEKSQLLYEEIDRNRLFTGRVSNSTQRSRMNITFWADKPEQEQAFLDFAAERGVVGIKQYADYGGFRASLYNALSLESVKTLVAVMQEFEHHMQPGA</sequence>
<dbReference type="PANTHER" id="PTHR43247">
    <property type="entry name" value="PHOSPHOSERINE AMINOTRANSFERASE"/>
    <property type="match status" value="1"/>
</dbReference>